<evidence type="ECO:0000313" key="1">
    <source>
        <dbReference type="EMBL" id="TQO20671.1"/>
    </source>
</evidence>
<organism evidence="1 2">
    <name type="scientific">Rhodoglobus vestalii</name>
    <dbReference type="NCBI Taxonomy" id="193384"/>
    <lineage>
        <taxon>Bacteria</taxon>
        <taxon>Bacillati</taxon>
        <taxon>Actinomycetota</taxon>
        <taxon>Actinomycetes</taxon>
        <taxon>Micrococcales</taxon>
        <taxon>Microbacteriaceae</taxon>
        <taxon>Rhodoglobus</taxon>
    </lineage>
</organism>
<sequence>MHPNPASGDPENRLVSGSVIDQWIEAAAGVLTTSGQPHFMDIDLARIAFHDQGVPPIPNNRFTASLARLCQSEILTPFVAPIIIRTLLRGPHRIRPRPSSPAGQILSAIDDEGGISGPRLIQLVRRRNSLITFTSNEENWF</sequence>
<reference evidence="1 2" key="1">
    <citation type="submission" date="2019-06" db="EMBL/GenBank/DDBJ databases">
        <title>Sequencing the genomes of 1000 actinobacteria strains.</title>
        <authorList>
            <person name="Klenk H.-P."/>
        </authorList>
    </citation>
    <scope>NUCLEOTIDE SEQUENCE [LARGE SCALE GENOMIC DNA]</scope>
    <source>
        <strain evidence="1 2">DSM 21947</strain>
    </source>
</reference>
<evidence type="ECO:0000313" key="2">
    <source>
        <dbReference type="Proteomes" id="UP000316560"/>
    </source>
</evidence>
<dbReference type="EMBL" id="VFRA01000001">
    <property type="protein sequence ID" value="TQO20671.1"/>
    <property type="molecule type" value="Genomic_DNA"/>
</dbReference>
<protein>
    <submittedName>
        <fullName evidence="1">Uncharacterized protein</fullName>
    </submittedName>
</protein>
<dbReference type="AlphaFoldDB" id="A0A8H2KCH0"/>
<name>A0A8H2KCH0_9MICO</name>
<proteinExistence type="predicted"/>
<dbReference type="Proteomes" id="UP000316560">
    <property type="component" value="Unassembled WGS sequence"/>
</dbReference>
<gene>
    <name evidence="1" type="ORF">FB472_2316</name>
</gene>
<comment type="caution">
    <text evidence="1">The sequence shown here is derived from an EMBL/GenBank/DDBJ whole genome shotgun (WGS) entry which is preliminary data.</text>
</comment>
<accession>A0A8H2KCH0</accession>
<dbReference type="RefSeq" id="WP_141990953.1">
    <property type="nucleotide sequence ID" value="NZ_VFRA01000001.1"/>
</dbReference>
<keyword evidence="2" id="KW-1185">Reference proteome</keyword>